<proteinExistence type="predicted"/>
<dbReference type="Proteomes" id="UP001375382">
    <property type="component" value="Unassembled WGS sequence"/>
</dbReference>
<evidence type="ECO:0000313" key="3">
    <source>
        <dbReference type="Proteomes" id="UP001375382"/>
    </source>
</evidence>
<evidence type="ECO:0008006" key="4">
    <source>
        <dbReference type="Google" id="ProtNLM"/>
    </source>
</evidence>
<accession>A0ABU8C6P7</accession>
<feature type="transmembrane region" description="Helical" evidence="1">
    <location>
        <begin position="52"/>
        <end position="74"/>
    </location>
</feature>
<keyword evidence="1" id="KW-0812">Transmembrane</keyword>
<evidence type="ECO:0000313" key="2">
    <source>
        <dbReference type="EMBL" id="MEH8017522.1"/>
    </source>
</evidence>
<reference evidence="2 3" key="1">
    <citation type="journal article" date="2023" name="Ecotoxicol. Environ. Saf.">
        <title>Mercury remediation potential of mercury-resistant strain Rheinheimera metallidurans sp. nov. isolated from a municipal waste dumping site.</title>
        <authorList>
            <person name="Yadav V."/>
            <person name="Manjhi A."/>
            <person name="Vadakedath N."/>
        </authorList>
    </citation>
    <scope>NUCLEOTIDE SEQUENCE [LARGE SCALE GENOMIC DNA]</scope>
    <source>
        <strain evidence="2 3">E-49</strain>
    </source>
</reference>
<organism evidence="2 3">
    <name type="scientific">Rheinheimera muenzenbergensis</name>
    <dbReference type="NCBI Taxonomy" id="1193628"/>
    <lineage>
        <taxon>Bacteria</taxon>
        <taxon>Pseudomonadati</taxon>
        <taxon>Pseudomonadota</taxon>
        <taxon>Gammaproteobacteria</taxon>
        <taxon>Chromatiales</taxon>
        <taxon>Chromatiaceae</taxon>
        <taxon>Rheinheimera</taxon>
    </lineage>
</organism>
<keyword evidence="1" id="KW-1133">Transmembrane helix</keyword>
<feature type="transmembrane region" description="Helical" evidence="1">
    <location>
        <begin position="12"/>
        <end position="32"/>
    </location>
</feature>
<keyword evidence="3" id="KW-1185">Reference proteome</keyword>
<dbReference type="EMBL" id="JALAAR010000007">
    <property type="protein sequence ID" value="MEH8017522.1"/>
    <property type="molecule type" value="Genomic_DNA"/>
</dbReference>
<gene>
    <name evidence="2" type="ORF">MN202_09770</name>
</gene>
<name>A0ABU8C6P7_9GAMM</name>
<comment type="caution">
    <text evidence="2">The sequence shown here is derived from an EMBL/GenBank/DDBJ whole genome shotgun (WGS) entry which is preliminary data.</text>
</comment>
<evidence type="ECO:0000256" key="1">
    <source>
        <dbReference type="SAM" id="Phobius"/>
    </source>
</evidence>
<feature type="transmembrane region" description="Helical" evidence="1">
    <location>
        <begin position="86"/>
        <end position="111"/>
    </location>
</feature>
<keyword evidence="1" id="KW-0472">Membrane</keyword>
<protein>
    <recommendedName>
        <fullName evidence="4">DUF1240 domain-containing protein</fullName>
    </recommendedName>
</protein>
<sequence length="190" mass="21810">MPQQTEHFERKKALAIFLSIVMLAMTAGYAFFAAEFLQRLSSLDAQAFYLRVSMMVIPGLIATPILLLSIYVMLRRHFGNLPERHFALWVKMSLVLLAVAFAVRIVLGFWLPGYVSENGFTHCSKLENPSPFASQVWVRQPQYCHELSYLVNVEVLEWFDEQQAIGAKPSVEQVTAQIELLIAQRKQRYQ</sequence>
<dbReference type="RefSeq" id="WP_335735936.1">
    <property type="nucleotide sequence ID" value="NZ_JALAAR010000007.1"/>
</dbReference>